<dbReference type="OrthoDB" id="6169037at2"/>
<sequence length="113" mass="12838">MFVLKEIPDVEVDVEIHVPGEAEPSTLQARWRLHPWSAFKARVEQIQSGEIDDEHLVEADLLELKGIKDENGEPLAHSPELVAQLMEIGFVRRPLILSWYKAQEGWEATAAKN</sequence>
<accession>A0A1M7B3Z7</accession>
<keyword evidence="2" id="KW-1185">Reference proteome</keyword>
<dbReference type="RefSeq" id="WP_064700824.1">
    <property type="nucleotide sequence ID" value="NZ_BDEO01000016.1"/>
</dbReference>
<proteinExistence type="predicted"/>
<gene>
    <name evidence="1" type="ORF">SAMN05192556_1189</name>
</gene>
<protein>
    <submittedName>
        <fullName evidence="1">Uncharacterized protein</fullName>
    </submittedName>
</protein>
<dbReference type="Proteomes" id="UP000184248">
    <property type="component" value="Unassembled WGS sequence"/>
</dbReference>
<name>A0A1M7B3Z7_9GAMM</name>
<dbReference type="AlphaFoldDB" id="A0A1M7B3Z7"/>
<evidence type="ECO:0000313" key="1">
    <source>
        <dbReference type="EMBL" id="SHL49681.1"/>
    </source>
</evidence>
<evidence type="ECO:0000313" key="2">
    <source>
        <dbReference type="Proteomes" id="UP000184248"/>
    </source>
</evidence>
<dbReference type="EMBL" id="FRAL01000018">
    <property type="protein sequence ID" value="SHL49681.1"/>
    <property type="molecule type" value="Genomic_DNA"/>
</dbReference>
<reference evidence="2" key="1">
    <citation type="submission" date="2016-11" db="EMBL/GenBank/DDBJ databases">
        <authorList>
            <person name="Varghese N."/>
            <person name="Submissions S."/>
        </authorList>
    </citation>
    <scope>NUCLEOTIDE SEQUENCE [LARGE SCALE GENOMIC DNA]</scope>
    <source>
        <strain evidence="2">ALO Sharm</strain>
    </source>
</reference>
<organism evidence="1 2">
    <name type="scientific">Halomonas caseinilytica</name>
    <dbReference type="NCBI Taxonomy" id="438744"/>
    <lineage>
        <taxon>Bacteria</taxon>
        <taxon>Pseudomonadati</taxon>
        <taxon>Pseudomonadota</taxon>
        <taxon>Gammaproteobacteria</taxon>
        <taxon>Oceanospirillales</taxon>
        <taxon>Halomonadaceae</taxon>
        <taxon>Halomonas</taxon>
    </lineage>
</organism>